<evidence type="ECO:0000313" key="1">
    <source>
        <dbReference type="EMBL" id="KAF7569009.1"/>
    </source>
</evidence>
<proteinExistence type="predicted"/>
<gene>
    <name evidence="1" type="ORF">PtrM4_114240</name>
</gene>
<accession>A0A5M9KT45</accession>
<sequence length="75" mass="7780">MKLTSIVATIVAITSVAALPATLQERQCLLNGFPCDGGSPDQGQCCSRNCQAVVCENRSTFSCQSPTGPSCIKGD</sequence>
<comment type="caution">
    <text evidence="1">The sequence shown here is derived from an EMBL/GenBank/DDBJ whole genome shotgun (WGS) entry which is preliminary data.</text>
</comment>
<dbReference type="Proteomes" id="UP000245464">
    <property type="component" value="Chromosome 6"/>
</dbReference>
<dbReference type="KEGG" id="ptrr:90956953"/>
<dbReference type="EMBL" id="NQIK02000006">
    <property type="protein sequence ID" value="KAF7569009.1"/>
    <property type="molecule type" value="Genomic_DNA"/>
</dbReference>
<name>A0A5M9KT45_9PLEO</name>
<evidence type="ECO:0000313" key="2">
    <source>
        <dbReference type="Proteomes" id="UP000245464"/>
    </source>
</evidence>
<dbReference type="RefSeq" id="XP_065961308.1">
    <property type="nucleotide sequence ID" value="XM_066108123.1"/>
</dbReference>
<dbReference type="AlphaFoldDB" id="A0A5M9KT45"/>
<protein>
    <submittedName>
        <fullName evidence="1">Uncharacterized protein</fullName>
    </submittedName>
</protein>
<reference evidence="1" key="1">
    <citation type="journal article" date="2018" name="BMC Genomics">
        <title>Comparative genomics of the wheat fungal pathogen Pyrenophora tritici-repentis reveals chromosomal variations and genome plasticity.</title>
        <authorList>
            <person name="Moolhuijzen P."/>
            <person name="See P.T."/>
            <person name="Hane J.K."/>
            <person name="Shi G."/>
            <person name="Liu Z."/>
            <person name="Oliver R.P."/>
            <person name="Moffat C.S."/>
        </authorList>
    </citation>
    <scope>NUCLEOTIDE SEQUENCE [LARGE SCALE GENOMIC DNA]</scope>
    <source>
        <strain evidence="1">M4</strain>
    </source>
</reference>
<organism evidence="1 2">
    <name type="scientific">Pyrenophora tritici-repentis</name>
    <dbReference type="NCBI Taxonomy" id="45151"/>
    <lineage>
        <taxon>Eukaryota</taxon>
        <taxon>Fungi</taxon>
        <taxon>Dikarya</taxon>
        <taxon>Ascomycota</taxon>
        <taxon>Pezizomycotina</taxon>
        <taxon>Dothideomycetes</taxon>
        <taxon>Pleosporomycetidae</taxon>
        <taxon>Pleosporales</taxon>
        <taxon>Pleosporineae</taxon>
        <taxon>Pleosporaceae</taxon>
        <taxon>Pyrenophora</taxon>
    </lineage>
</organism>
<dbReference type="GeneID" id="90956953"/>